<gene>
    <name evidence="1" type="ORF">METZ01_LOCUS348175</name>
</gene>
<sequence length="171" mass="19971">DVYGVDNQTRYEDFSEVEMAGYFNRILCITCAEEILGREITPSDFGNAAINFGTGGIFSFFCANGKWSSPEVELEISEMMEEYKRRTGPLILDIAEHWEECTAHEIAYIDLKEHREWFTAEDLETDWLPCVRCDCRVWGDSGFCQGLNSGYYLKIDIWNSIWEKWEQIRDE</sequence>
<proteinExistence type="predicted"/>
<feature type="non-terminal residue" evidence="1">
    <location>
        <position position="1"/>
    </location>
</feature>
<dbReference type="EMBL" id="UINC01120688">
    <property type="protein sequence ID" value="SVC95321.1"/>
    <property type="molecule type" value="Genomic_DNA"/>
</dbReference>
<name>A0A382RFH3_9ZZZZ</name>
<dbReference type="AlphaFoldDB" id="A0A382RFH3"/>
<protein>
    <submittedName>
        <fullName evidence="1">Uncharacterized protein</fullName>
    </submittedName>
</protein>
<reference evidence="1" key="1">
    <citation type="submission" date="2018-05" db="EMBL/GenBank/DDBJ databases">
        <authorList>
            <person name="Lanie J.A."/>
            <person name="Ng W.-L."/>
            <person name="Kazmierczak K.M."/>
            <person name="Andrzejewski T.M."/>
            <person name="Davidsen T.M."/>
            <person name="Wayne K.J."/>
            <person name="Tettelin H."/>
            <person name="Glass J.I."/>
            <person name="Rusch D."/>
            <person name="Podicherti R."/>
            <person name="Tsui H.-C.T."/>
            <person name="Winkler M.E."/>
        </authorList>
    </citation>
    <scope>NUCLEOTIDE SEQUENCE</scope>
</reference>
<organism evidence="1">
    <name type="scientific">marine metagenome</name>
    <dbReference type="NCBI Taxonomy" id="408172"/>
    <lineage>
        <taxon>unclassified sequences</taxon>
        <taxon>metagenomes</taxon>
        <taxon>ecological metagenomes</taxon>
    </lineage>
</organism>
<accession>A0A382RFH3</accession>
<evidence type="ECO:0000313" key="1">
    <source>
        <dbReference type="EMBL" id="SVC95321.1"/>
    </source>
</evidence>